<dbReference type="RefSeq" id="WP_371953338.1">
    <property type="nucleotide sequence ID" value="NZ_JAXCEI010000014.1"/>
</dbReference>
<gene>
    <name evidence="1" type="ORF">SM611_28400</name>
</gene>
<reference evidence="1 2" key="1">
    <citation type="submission" date="2023-11" db="EMBL/GenBank/DDBJ databases">
        <title>Actinomadura monticuli sp. nov., isolated from volcanic ash.</title>
        <authorList>
            <person name="Lee S.D."/>
            <person name="Yang H."/>
            <person name="Kim I.S."/>
        </authorList>
    </citation>
    <scope>NUCLEOTIDE SEQUENCE [LARGE SCALE GENOMIC DNA]</scope>
    <source>
        <strain evidence="1 2">DLS-62</strain>
    </source>
</reference>
<organism evidence="1 2">
    <name type="scientific">Actinomadura monticuli</name>
    <dbReference type="NCBI Taxonomy" id="3097367"/>
    <lineage>
        <taxon>Bacteria</taxon>
        <taxon>Bacillati</taxon>
        <taxon>Actinomycetota</taxon>
        <taxon>Actinomycetes</taxon>
        <taxon>Streptosporangiales</taxon>
        <taxon>Thermomonosporaceae</taxon>
        <taxon>Actinomadura</taxon>
    </lineage>
</organism>
<comment type="caution">
    <text evidence="1">The sequence shown here is derived from an EMBL/GenBank/DDBJ whole genome shotgun (WGS) entry which is preliminary data.</text>
</comment>
<accession>A0ABV4QIH7</accession>
<sequence>MPTTIRDFLERFRPAGAPGAAAVAVPSDRRSALAAELEPVFALLADAEVEQRRMVEEARRRACAVRDAAREQATGLVNEARGRAAAERAAVSAAVQRTGTQERQALMAAASEEAARIEAGVSERTPLLVEKALRSIEVMLGDDMLGDEATPTGGGGTS</sequence>
<evidence type="ECO:0000313" key="2">
    <source>
        <dbReference type="Proteomes" id="UP001569963"/>
    </source>
</evidence>
<evidence type="ECO:0000313" key="1">
    <source>
        <dbReference type="EMBL" id="MFA1542871.1"/>
    </source>
</evidence>
<evidence type="ECO:0008006" key="3">
    <source>
        <dbReference type="Google" id="ProtNLM"/>
    </source>
</evidence>
<dbReference type="Gene3D" id="1.20.5.2950">
    <property type="match status" value="1"/>
</dbReference>
<keyword evidence="2" id="KW-1185">Reference proteome</keyword>
<name>A0ABV4QIH7_9ACTN</name>
<dbReference type="EMBL" id="JAXCEI010000014">
    <property type="protein sequence ID" value="MFA1542871.1"/>
    <property type="molecule type" value="Genomic_DNA"/>
</dbReference>
<dbReference type="Proteomes" id="UP001569963">
    <property type="component" value="Unassembled WGS sequence"/>
</dbReference>
<proteinExistence type="predicted"/>
<protein>
    <recommendedName>
        <fullName evidence="3">ATPase</fullName>
    </recommendedName>
</protein>